<feature type="domain" description="DNA methylase adenine-specific" evidence="8">
    <location>
        <begin position="139"/>
        <end position="434"/>
    </location>
</feature>
<dbReference type="GO" id="GO:0009007">
    <property type="term" value="F:site-specific DNA-methyltransferase (adenine-specific) activity"/>
    <property type="evidence" value="ECO:0007669"/>
    <property type="project" value="UniProtKB-EC"/>
</dbReference>
<comment type="catalytic activity">
    <reaction evidence="7">
        <text>a 2'-deoxyadenosine in DNA + S-adenosyl-L-methionine = an N(6)-methyl-2'-deoxyadenosine in DNA + S-adenosyl-L-homocysteine + H(+)</text>
        <dbReference type="Rhea" id="RHEA:15197"/>
        <dbReference type="Rhea" id="RHEA-COMP:12418"/>
        <dbReference type="Rhea" id="RHEA-COMP:12419"/>
        <dbReference type="ChEBI" id="CHEBI:15378"/>
        <dbReference type="ChEBI" id="CHEBI:57856"/>
        <dbReference type="ChEBI" id="CHEBI:59789"/>
        <dbReference type="ChEBI" id="CHEBI:90615"/>
        <dbReference type="ChEBI" id="CHEBI:90616"/>
        <dbReference type="EC" id="2.1.1.72"/>
    </reaction>
</comment>
<keyword evidence="3 9" id="KW-0489">Methyltransferase</keyword>
<dbReference type="GO" id="GO:0009307">
    <property type="term" value="P:DNA restriction-modification system"/>
    <property type="evidence" value="ECO:0007669"/>
    <property type="project" value="UniProtKB-KW"/>
</dbReference>
<dbReference type="InterPro" id="IPR051537">
    <property type="entry name" value="DNA_Adenine_Mtase"/>
</dbReference>
<comment type="similarity">
    <text evidence="1">Belongs to the N(4)/N(6)-methyltransferase family.</text>
</comment>
<keyword evidence="5" id="KW-0949">S-adenosyl-L-methionine</keyword>
<name>A0A6J4JQK8_9SPHI</name>
<keyword evidence="4 9" id="KW-0808">Transferase</keyword>
<protein>
    <recommendedName>
        <fullName evidence="2">site-specific DNA-methyltransferase (adenine-specific)</fullName>
        <ecNumber evidence="2">2.1.1.72</ecNumber>
    </recommendedName>
</protein>
<dbReference type="PANTHER" id="PTHR42933">
    <property type="entry name" value="SLR6095 PROTEIN"/>
    <property type="match status" value="1"/>
</dbReference>
<dbReference type="PRINTS" id="PR00507">
    <property type="entry name" value="N12N6MTFRASE"/>
</dbReference>
<evidence type="ECO:0000256" key="1">
    <source>
        <dbReference type="ARBA" id="ARBA00006594"/>
    </source>
</evidence>
<dbReference type="PANTHER" id="PTHR42933:SF4">
    <property type="entry name" value="TYPE I RESTRICTION ENZYME ECOKI METHYLASE SUBUNIT"/>
    <property type="match status" value="1"/>
</dbReference>
<organism evidence="9">
    <name type="scientific">uncultured Cytophagales bacterium</name>
    <dbReference type="NCBI Taxonomy" id="158755"/>
    <lineage>
        <taxon>Bacteria</taxon>
        <taxon>Pseudomonadati</taxon>
        <taxon>Bacteroidota</taxon>
        <taxon>Sphingobacteriia</taxon>
        <taxon>Sphingobacteriales</taxon>
        <taxon>environmental samples</taxon>
    </lineage>
</organism>
<evidence type="ECO:0000313" key="9">
    <source>
        <dbReference type="EMBL" id="CAA9284948.1"/>
    </source>
</evidence>
<keyword evidence="6" id="KW-0680">Restriction system</keyword>
<evidence type="ECO:0000256" key="2">
    <source>
        <dbReference type="ARBA" id="ARBA00011900"/>
    </source>
</evidence>
<gene>
    <name evidence="9" type="ORF">AVDCRST_MAG56-4051</name>
</gene>
<evidence type="ECO:0000256" key="7">
    <source>
        <dbReference type="ARBA" id="ARBA00047942"/>
    </source>
</evidence>
<dbReference type="Pfam" id="PF02384">
    <property type="entry name" value="N6_Mtase"/>
    <property type="match status" value="1"/>
</dbReference>
<dbReference type="AlphaFoldDB" id="A0A6J4JQK8"/>
<evidence type="ECO:0000256" key="4">
    <source>
        <dbReference type="ARBA" id="ARBA00022679"/>
    </source>
</evidence>
<proteinExistence type="inferred from homology"/>
<dbReference type="GO" id="GO:0008170">
    <property type="term" value="F:N-methyltransferase activity"/>
    <property type="evidence" value="ECO:0007669"/>
    <property type="project" value="InterPro"/>
</dbReference>
<evidence type="ECO:0000256" key="5">
    <source>
        <dbReference type="ARBA" id="ARBA00022691"/>
    </source>
</evidence>
<evidence type="ECO:0000259" key="8">
    <source>
        <dbReference type="Pfam" id="PF02384"/>
    </source>
</evidence>
<evidence type="ECO:0000256" key="3">
    <source>
        <dbReference type="ARBA" id="ARBA00022603"/>
    </source>
</evidence>
<dbReference type="GO" id="GO:0003677">
    <property type="term" value="F:DNA binding"/>
    <property type="evidence" value="ECO:0007669"/>
    <property type="project" value="InterPro"/>
</dbReference>
<dbReference type="GO" id="GO:0032259">
    <property type="term" value="P:methylation"/>
    <property type="evidence" value="ECO:0007669"/>
    <property type="project" value="UniProtKB-KW"/>
</dbReference>
<dbReference type="SUPFAM" id="SSF53335">
    <property type="entry name" value="S-adenosyl-L-methionine-dependent methyltransferases"/>
    <property type="match status" value="1"/>
</dbReference>
<sequence>MDKEFVVAITGLYRKFKDKDRSVGTFRHFLAGLVLRYVYDTRRLPTALVPEKDLPRELAFPFKNTPPAAVAPLLDNLLAGLAGHPAVRNACADVSFAKWVGKDALHRPARLAALVAELGSLSFGANAAEVARNGLAVGYLLEKYAEENFHKHGFLYTPKSLATLMVRLVNPAPGQTVYDPACGLGNLLVQAAHEGDVPAQALHGAEPDENYRRLAYFNLFFSGLYGAQVTGKDSLAEARKARRPAETYDCVLLHPPFGDLPLLPSQPEGLPLLFNGAAPAKNGRSRATAPDEDFLSLLLRSLAATGRAAVIVPHGVLFKMGNTYQVRKLLVDHNLIDAVVDLPPNVFYSCKTNVALLVLDKARAHRDILFVDATAHFEPDRRRNRMRPHHVEALAAVHRDFAPVAGLAARLPGGALRGTPHDYNLTPKRYVQPAAAAGPDLYRLRQEMDDLHEKLGRVHAQLEGHLKSLLETT</sequence>
<dbReference type="InterPro" id="IPR003356">
    <property type="entry name" value="DNA_methylase_A-5"/>
</dbReference>
<dbReference type="EMBL" id="CADCTQ010000338">
    <property type="protein sequence ID" value="CAA9284948.1"/>
    <property type="molecule type" value="Genomic_DNA"/>
</dbReference>
<reference evidence="9" key="1">
    <citation type="submission" date="2020-02" db="EMBL/GenBank/DDBJ databases">
        <authorList>
            <person name="Meier V. D."/>
        </authorList>
    </citation>
    <scope>NUCLEOTIDE SEQUENCE</scope>
    <source>
        <strain evidence="9">AVDCRST_MAG56</strain>
    </source>
</reference>
<accession>A0A6J4JQK8</accession>
<dbReference type="InterPro" id="IPR029063">
    <property type="entry name" value="SAM-dependent_MTases_sf"/>
</dbReference>
<dbReference type="EC" id="2.1.1.72" evidence="2"/>
<dbReference type="Gene3D" id="3.40.50.150">
    <property type="entry name" value="Vaccinia Virus protein VP39"/>
    <property type="match status" value="1"/>
</dbReference>
<evidence type="ECO:0000256" key="6">
    <source>
        <dbReference type="ARBA" id="ARBA00022747"/>
    </source>
</evidence>